<dbReference type="Gene3D" id="3.40.50.300">
    <property type="entry name" value="P-loop containing nucleotide triphosphate hydrolases"/>
    <property type="match status" value="1"/>
</dbReference>
<feature type="region of interest" description="Disordered" evidence="11">
    <location>
        <begin position="1"/>
        <end position="48"/>
    </location>
</feature>
<dbReference type="InterPro" id="IPR001965">
    <property type="entry name" value="Znf_PHD"/>
</dbReference>
<evidence type="ECO:0000256" key="2">
    <source>
        <dbReference type="ARBA" id="ARBA00005334"/>
    </source>
</evidence>
<dbReference type="PANTHER" id="PTHR12087">
    <property type="entry name" value="ORIGIN RECOGNITION COMPLEX SUBUNIT 4"/>
    <property type="match status" value="1"/>
</dbReference>
<dbReference type="HOGENOM" id="CLU_007115_1_2_1"/>
<keyword evidence="8" id="KW-0238">DNA-binding</keyword>
<dbReference type="InterPro" id="IPR019787">
    <property type="entry name" value="Znf_PHD-finger"/>
</dbReference>
<dbReference type="FunCoup" id="A0A084QMP1">
    <property type="interactions" value="678"/>
</dbReference>
<dbReference type="GO" id="GO:0003688">
    <property type="term" value="F:DNA replication origin binding"/>
    <property type="evidence" value="ECO:0007669"/>
    <property type="project" value="TreeGrafter"/>
</dbReference>
<dbReference type="InterPro" id="IPR032705">
    <property type="entry name" value="ORC4_C"/>
</dbReference>
<dbReference type="STRING" id="1283841.A0A084QMP1"/>
<dbReference type="SUPFAM" id="SSF52540">
    <property type="entry name" value="P-loop containing nucleoside triphosphate hydrolases"/>
    <property type="match status" value="1"/>
</dbReference>
<dbReference type="Pfam" id="PF13831">
    <property type="entry name" value="PHD_2"/>
    <property type="match status" value="1"/>
</dbReference>
<dbReference type="OMA" id="SHRYIYL"/>
<evidence type="ECO:0000313" key="13">
    <source>
        <dbReference type="EMBL" id="KFA65226.1"/>
    </source>
</evidence>
<keyword evidence="7" id="KW-0862">Zinc</keyword>
<dbReference type="InterPro" id="IPR019786">
    <property type="entry name" value="Zinc_finger_PHD-type_CS"/>
</dbReference>
<dbReference type="PANTHER" id="PTHR12087:SF0">
    <property type="entry name" value="ORIGIN RECOGNITION COMPLEX SUBUNIT 4"/>
    <property type="match status" value="1"/>
</dbReference>
<dbReference type="Pfam" id="PF13191">
    <property type="entry name" value="AAA_16"/>
    <property type="match status" value="1"/>
</dbReference>
<evidence type="ECO:0000256" key="1">
    <source>
        <dbReference type="ARBA" id="ARBA00004123"/>
    </source>
</evidence>
<accession>A0A084QMP1</accession>
<dbReference type="PROSITE" id="PS01359">
    <property type="entry name" value="ZF_PHD_1"/>
    <property type="match status" value="1"/>
</dbReference>
<feature type="compositionally biased region" description="Pro residues" evidence="11">
    <location>
        <begin position="79"/>
        <end position="100"/>
    </location>
</feature>
<dbReference type="CDD" id="cd00009">
    <property type="entry name" value="AAA"/>
    <property type="match status" value="1"/>
</dbReference>
<dbReference type="AlphaFoldDB" id="A0A084QMP1"/>
<keyword evidence="6 10" id="KW-0863">Zinc-finger</keyword>
<dbReference type="Pfam" id="PF14629">
    <property type="entry name" value="ORC4_C"/>
    <property type="match status" value="1"/>
</dbReference>
<dbReference type="InParanoid" id="A0A084QMP1"/>
<feature type="domain" description="PHD-type" evidence="12">
    <location>
        <begin position="267"/>
        <end position="317"/>
    </location>
</feature>
<organism evidence="13 14">
    <name type="scientific">Stachybotrys chlorohalonatus (strain IBT 40285)</name>
    <dbReference type="NCBI Taxonomy" id="1283841"/>
    <lineage>
        <taxon>Eukaryota</taxon>
        <taxon>Fungi</taxon>
        <taxon>Dikarya</taxon>
        <taxon>Ascomycota</taxon>
        <taxon>Pezizomycotina</taxon>
        <taxon>Sordariomycetes</taxon>
        <taxon>Hypocreomycetidae</taxon>
        <taxon>Hypocreales</taxon>
        <taxon>Stachybotryaceae</taxon>
        <taxon>Stachybotrys</taxon>
    </lineage>
</organism>
<dbReference type="InterPro" id="IPR011011">
    <property type="entry name" value="Znf_FYVE_PHD"/>
</dbReference>
<evidence type="ECO:0000256" key="8">
    <source>
        <dbReference type="ARBA" id="ARBA00023125"/>
    </source>
</evidence>
<dbReference type="InterPro" id="IPR041664">
    <property type="entry name" value="AAA_16"/>
</dbReference>
<dbReference type="Proteomes" id="UP000028524">
    <property type="component" value="Unassembled WGS sequence"/>
</dbReference>
<evidence type="ECO:0000256" key="9">
    <source>
        <dbReference type="ARBA" id="ARBA00023242"/>
    </source>
</evidence>
<comment type="subcellular location">
    <subcellularLocation>
        <location evidence="1">Nucleus</location>
    </subcellularLocation>
</comment>
<evidence type="ECO:0000256" key="5">
    <source>
        <dbReference type="ARBA" id="ARBA00022723"/>
    </source>
</evidence>
<feature type="region of interest" description="Disordered" evidence="11">
    <location>
        <begin position="61"/>
        <end position="170"/>
    </location>
</feature>
<feature type="compositionally biased region" description="Polar residues" evidence="11">
    <location>
        <begin position="157"/>
        <end position="167"/>
    </location>
</feature>
<dbReference type="InterPro" id="IPR016527">
    <property type="entry name" value="ORC4"/>
</dbReference>
<reference evidence="13 14" key="1">
    <citation type="journal article" date="2014" name="BMC Genomics">
        <title>Comparative genome sequencing reveals chemotype-specific gene clusters in the toxigenic black mold Stachybotrys.</title>
        <authorList>
            <person name="Semeiks J."/>
            <person name="Borek D."/>
            <person name="Otwinowski Z."/>
            <person name="Grishin N.V."/>
        </authorList>
    </citation>
    <scope>NUCLEOTIDE SEQUENCE [LARGE SCALE GENOMIC DNA]</scope>
    <source>
        <strain evidence="13 14">IBT 40285</strain>
    </source>
</reference>
<dbReference type="OrthoDB" id="343623at2759"/>
<evidence type="ECO:0000256" key="4">
    <source>
        <dbReference type="ARBA" id="ARBA00022705"/>
    </source>
</evidence>
<protein>
    <recommendedName>
        <fullName evidence="3">Origin recognition complex subunit 4</fullName>
    </recommendedName>
</protein>
<dbReference type="Gene3D" id="3.30.40.10">
    <property type="entry name" value="Zinc/RING finger domain, C3HC4 (zinc finger)"/>
    <property type="match status" value="1"/>
</dbReference>
<evidence type="ECO:0000313" key="14">
    <source>
        <dbReference type="Proteomes" id="UP000028524"/>
    </source>
</evidence>
<dbReference type="InterPro" id="IPR013083">
    <property type="entry name" value="Znf_RING/FYVE/PHD"/>
</dbReference>
<evidence type="ECO:0000256" key="7">
    <source>
        <dbReference type="ARBA" id="ARBA00022833"/>
    </source>
</evidence>
<dbReference type="FunFam" id="3.40.50.300:FF:001597">
    <property type="entry name" value="Origin recognition complex subunit Orc4"/>
    <property type="match status" value="1"/>
</dbReference>
<keyword evidence="14" id="KW-1185">Reference proteome</keyword>
<keyword evidence="5" id="KW-0479">Metal-binding</keyword>
<evidence type="ECO:0000256" key="10">
    <source>
        <dbReference type="PROSITE-ProRule" id="PRU00146"/>
    </source>
</evidence>
<dbReference type="SUPFAM" id="SSF57903">
    <property type="entry name" value="FYVE/PHD zinc finger"/>
    <property type="match status" value="1"/>
</dbReference>
<evidence type="ECO:0000256" key="6">
    <source>
        <dbReference type="ARBA" id="ARBA00022771"/>
    </source>
</evidence>
<feature type="compositionally biased region" description="Polar residues" evidence="11">
    <location>
        <begin position="1"/>
        <end position="13"/>
    </location>
</feature>
<dbReference type="CDD" id="cd15492">
    <property type="entry name" value="PHD_BRPF_JADE_like"/>
    <property type="match status" value="1"/>
</dbReference>
<gene>
    <name evidence="13" type="ORF">S40285_01503</name>
</gene>
<proteinExistence type="inferred from homology"/>
<evidence type="ECO:0000259" key="12">
    <source>
        <dbReference type="PROSITE" id="PS50016"/>
    </source>
</evidence>
<dbReference type="InterPro" id="IPR027417">
    <property type="entry name" value="P-loop_NTPase"/>
</dbReference>
<keyword evidence="4" id="KW-0235">DNA replication</keyword>
<dbReference type="GO" id="GO:0006270">
    <property type="term" value="P:DNA replication initiation"/>
    <property type="evidence" value="ECO:0007669"/>
    <property type="project" value="TreeGrafter"/>
</dbReference>
<feature type="compositionally biased region" description="Polar residues" evidence="11">
    <location>
        <begin position="131"/>
        <end position="142"/>
    </location>
</feature>
<sequence length="794" mass="87678">MEQNGISNGQKRSLPQDDHDAAAPASLKKRKYDDEAAEPPKSSNTTLSAIATAITGAFGYNRSAERQVNSSNGVQDPPAAQPPPPPPPPQPTSLAPPAPKGRPAIKLAALRGTVWDTGERKKSKAPRKTTAARSATPKQQTPAKLLNSPAKQPPNTVPSKIGQVTPSKQEHGTIFVNGREGSLDELSASERPQLSPIRLPQLAKPLQSPLKGILTPSKKKRGRPPKNVTFGREQEEVFFEDLPKGAPRGRKPKTPTKEKKAEPPVDEIVCEICSRPDSKAPNEIILCDNCDFAVHQLCYEVSEIPEGDWLCKSCAQEDMLQTPAKADGTMESVATTDLPEIPNLDIHLRALQRVLLDRCSGRRRLQMFGQDDAYEKTRQVVQQTIVAGEGNSMLLIGARGCGKTTLVENVLSDLARQHKHDFHVVRLNGFIHTDDKLALREIWRQLGKEMNVEDDLMNRTNYADTMASLLALLSHPSEILGTDEGVTSQSVVFVIDEFDMFATHPRQTLLYNLFDIAQSRKAPIAVLGCTTRLDVVEMLEKRVKSRFSHRYIYLSLPKTLPAYWQVCRQGLLLEKADLVKEGIDATLEGYEDFHKYWRHKIEELYKKRPFQDLLQYHYYTTKSPAAFLAEWMLPLSMLSWSDLNLEIPSAGSEITSLAPPDSRMQLLSSLSELDLGMLIAAARLDIIAHTDTVNFAMAYDEYSSLVGRQRVQSATSGMLAVGGGARVWSRGVAGLAWERLIALGLLFPSGLGGGRALGGHEGLDGKMWKVDVALEEIPAAVKLNQVLARWCREI</sequence>
<keyword evidence="9" id="KW-0539">Nucleus</keyword>
<dbReference type="GO" id="GO:0008270">
    <property type="term" value="F:zinc ion binding"/>
    <property type="evidence" value="ECO:0007669"/>
    <property type="project" value="UniProtKB-KW"/>
</dbReference>
<dbReference type="EMBL" id="KL660616">
    <property type="protein sequence ID" value="KFA65226.1"/>
    <property type="molecule type" value="Genomic_DNA"/>
</dbReference>
<comment type="similarity">
    <text evidence="2">Belongs to the ORC4 family.</text>
</comment>
<name>A0A084QMP1_STAC4</name>
<dbReference type="SMART" id="SM00249">
    <property type="entry name" value="PHD"/>
    <property type="match status" value="1"/>
</dbReference>
<dbReference type="InterPro" id="IPR003593">
    <property type="entry name" value="AAA+_ATPase"/>
</dbReference>
<evidence type="ECO:0000256" key="3">
    <source>
        <dbReference type="ARBA" id="ARBA00019083"/>
    </source>
</evidence>
<dbReference type="SMART" id="SM00382">
    <property type="entry name" value="AAA"/>
    <property type="match status" value="1"/>
</dbReference>
<dbReference type="GO" id="GO:0005664">
    <property type="term" value="C:nuclear origin of replication recognition complex"/>
    <property type="evidence" value="ECO:0007669"/>
    <property type="project" value="TreeGrafter"/>
</dbReference>
<evidence type="ECO:0000256" key="11">
    <source>
        <dbReference type="SAM" id="MobiDB-lite"/>
    </source>
</evidence>
<dbReference type="PROSITE" id="PS50016">
    <property type="entry name" value="ZF_PHD_2"/>
    <property type="match status" value="1"/>
</dbReference>